<sequence length="272" mass="30541">MDYFELNNGVKVPALGFGTYQIPASITEKNVANAISLGYRSIDTAQNYGNEAEVGAAVNSSEISRDQFFITSKTQTSGYRSTLRGIDESLSESKLDYLDLMIIHWPTIDNSGTFKALEKAYKAGKLRAIGVSNFNSSKLQNLIDNSEIKPMVDQIETHIYWQQKKMHEFLKENGILHESWAPLGEGMSPVLNDPGLIQIASKHNKSTAQIILRFQTQQNIMVIPKSTNPRHIADNLNIFDFKLSDDEIKIIQDLDQGHSEINWPASMVQEAY</sequence>
<dbReference type="InterPro" id="IPR036812">
    <property type="entry name" value="NAD(P)_OxRdtase_dom_sf"/>
</dbReference>
<evidence type="ECO:0000313" key="8">
    <source>
        <dbReference type="EMBL" id="KRL66261.1"/>
    </source>
</evidence>
<dbReference type="Gene3D" id="3.20.20.100">
    <property type="entry name" value="NADP-dependent oxidoreductase domain"/>
    <property type="match status" value="1"/>
</dbReference>
<dbReference type="AlphaFoldDB" id="A0A0R1SIZ5"/>
<dbReference type="OrthoDB" id="9804790at2"/>
<comment type="similarity">
    <text evidence="1">Belongs to the aldo/keto reductase family.</text>
</comment>
<dbReference type="Pfam" id="PF00248">
    <property type="entry name" value="Aldo_ket_red"/>
    <property type="match status" value="1"/>
</dbReference>
<evidence type="ECO:0000256" key="3">
    <source>
        <dbReference type="ARBA" id="ARBA00023002"/>
    </source>
</evidence>
<dbReference type="Proteomes" id="UP000051647">
    <property type="component" value="Unassembled WGS sequence"/>
</dbReference>
<dbReference type="InterPro" id="IPR018170">
    <property type="entry name" value="Aldo/ket_reductase_CS"/>
</dbReference>
<keyword evidence="9" id="KW-1185">Reference proteome</keyword>
<reference evidence="8 9" key="1">
    <citation type="journal article" date="2015" name="Genome Announc.">
        <title>Expanding the biotechnology potential of lactobacilli through comparative genomics of 213 strains and associated genera.</title>
        <authorList>
            <person name="Sun Z."/>
            <person name="Harris H.M."/>
            <person name="McCann A."/>
            <person name="Guo C."/>
            <person name="Argimon S."/>
            <person name="Zhang W."/>
            <person name="Yang X."/>
            <person name="Jeffery I.B."/>
            <person name="Cooney J.C."/>
            <person name="Kagawa T.F."/>
            <person name="Liu W."/>
            <person name="Song Y."/>
            <person name="Salvetti E."/>
            <person name="Wrobel A."/>
            <person name="Rasinkangas P."/>
            <person name="Parkhill J."/>
            <person name="Rea M.C."/>
            <person name="O'Sullivan O."/>
            <person name="Ritari J."/>
            <person name="Douillard F.P."/>
            <person name="Paul Ross R."/>
            <person name="Yang R."/>
            <person name="Briner A.E."/>
            <person name="Felis G.E."/>
            <person name="de Vos W.M."/>
            <person name="Barrangou R."/>
            <person name="Klaenhammer T.R."/>
            <person name="Caufield P.W."/>
            <person name="Cui Y."/>
            <person name="Zhang H."/>
            <person name="O'Toole P.W."/>
        </authorList>
    </citation>
    <scope>NUCLEOTIDE SEQUENCE [LARGE SCALE GENOMIC DNA]</scope>
    <source>
        <strain evidence="8 9">DSM 14857</strain>
    </source>
</reference>
<name>A0A0R1SIZ5_9LACO</name>
<dbReference type="PANTHER" id="PTHR43827">
    <property type="entry name" value="2,5-DIKETO-D-GLUCONIC ACID REDUCTASE"/>
    <property type="match status" value="1"/>
</dbReference>
<dbReference type="EMBL" id="AZFA01000017">
    <property type="protein sequence ID" value="KRL66261.1"/>
    <property type="molecule type" value="Genomic_DNA"/>
</dbReference>
<dbReference type="RefSeq" id="WP_010624288.1">
    <property type="nucleotide sequence ID" value="NZ_AZFA01000017.1"/>
</dbReference>
<gene>
    <name evidence="8" type="ORF">FC27_GL000722</name>
</gene>
<dbReference type="PRINTS" id="PR00069">
    <property type="entry name" value="ALDKETRDTASE"/>
</dbReference>
<dbReference type="GO" id="GO:0016616">
    <property type="term" value="F:oxidoreductase activity, acting on the CH-OH group of donors, NAD or NADP as acceptor"/>
    <property type="evidence" value="ECO:0007669"/>
    <property type="project" value="UniProtKB-ARBA"/>
</dbReference>
<dbReference type="FunFam" id="3.20.20.100:FF:000015">
    <property type="entry name" value="Oxidoreductase, aldo/keto reductase family"/>
    <property type="match status" value="1"/>
</dbReference>
<dbReference type="InterPro" id="IPR023210">
    <property type="entry name" value="NADP_OxRdtase_dom"/>
</dbReference>
<evidence type="ECO:0000256" key="4">
    <source>
        <dbReference type="PIRSR" id="PIRSR000097-1"/>
    </source>
</evidence>
<dbReference type="InterPro" id="IPR020471">
    <property type="entry name" value="AKR"/>
</dbReference>
<keyword evidence="2" id="KW-0521">NADP</keyword>
<dbReference type="PATRIC" id="fig|1423815.3.peg.731"/>
<keyword evidence="3" id="KW-0560">Oxidoreductase</keyword>
<feature type="binding site" evidence="5">
    <location>
        <position position="104"/>
    </location>
    <ligand>
        <name>substrate</name>
    </ligand>
</feature>
<evidence type="ECO:0000256" key="1">
    <source>
        <dbReference type="ARBA" id="ARBA00007905"/>
    </source>
</evidence>
<evidence type="ECO:0000256" key="2">
    <source>
        <dbReference type="ARBA" id="ARBA00022857"/>
    </source>
</evidence>
<comment type="caution">
    <text evidence="8">The sequence shown here is derived from an EMBL/GenBank/DDBJ whole genome shotgun (WGS) entry which is preliminary data.</text>
</comment>
<proteinExistence type="inferred from homology"/>
<organism evidence="8 9">
    <name type="scientific">Companilactobacillus versmoldensis DSM 14857 = KCTC 3814</name>
    <dbReference type="NCBI Taxonomy" id="1423815"/>
    <lineage>
        <taxon>Bacteria</taxon>
        <taxon>Bacillati</taxon>
        <taxon>Bacillota</taxon>
        <taxon>Bacilli</taxon>
        <taxon>Lactobacillales</taxon>
        <taxon>Lactobacillaceae</taxon>
        <taxon>Companilactobacillus</taxon>
    </lineage>
</organism>
<dbReference type="PIRSF" id="PIRSF000097">
    <property type="entry name" value="AKR"/>
    <property type="match status" value="1"/>
</dbReference>
<evidence type="ECO:0000256" key="5">
    <source>
        <dbReference type="PIRSR" id="PIRSR000097-2"/>
    </source>
</evidence>
<dbReference type="eggNOG" id="COG0656">
    <property type="taxonomic scope" value="Bacteria"/>
</dbReference>
<dbReference type="SUPFAM" id="SSF51430">
    <property type="entry name" value="NAD(P)-linked oxidoreductase"/>
    <property type="match status" value="1"/>
</dbReference>
<dbReference type="PANTHER" id="PTHR43827:SF3">
    <property type="entry name" value="NADP-DEPENDENT OXIDOREDUCTASE DOMAIN-CONTAINING PROTEIN"/>
    <property type="match status" value="1"/>
</dbReference>
<evidence type="ECO:0000313" key="9">
    <source>
        <dbReference type="Proteomes" id="UP000051647"/>
    </source>
</evidence>
<feature type="site" description="Lowers pKa of active site Tyr" evidence="6">
    <location>
        <position position="73"/>
    </location>
</feature>
<feature type="domain" description="NADP-dependent oxidoreductase" evidence="7">
    <location>
        <begin position="15"/>
        <end position="255"/>
    </location>
</feature>
<dbReference type="PROSITE" id="PS00798">
    <property type="entry name" value="ALDOKETO_REDUCTASE_1"/>
    <property type="match status" value="1"/>
</dbReference>
<accession>A0A0R1SIZ5</accession>
<evidence type="ECO:0000259" key="7">
    <source>
        <dbReference type="Pfam" id="PF00248"/>
    </source>
</evidence>
<feature type="active site" description="Proton donor" evidence="4">
    <location>
        <position position="48"/>
    </location>
</feature>
<protein>
    <submittedName>
        <fullName evidence="8">Aldo keto reductase</fullName>
    </submittedName>
</protein>
<evidence type="ECO:0000256" key="6">
    <source>
        <dbReference type="PIRSR" id="PIRSR000097-3"/>
    </source>
</evidence>
<dbReference type="STRING" id="1423815.FC27_GL000722"/>